<proteinExistence type="predicted"/>
<sequence>MPIVESDEDEFIVGRSLLEDLGISVERQLEQLAALQTDGDDPLELSETLQPARATDITGAVEAVMVLAIENGLPREKESQLREICFKYDIWRVELINDPPADVEPLAIRLRPNSRPNKYISSFRDSRVSQLYPPGSS</sequence>
<gene>
    <name evidence="1" type="ORF">N0F65_005444</name>
</gene>
<keyword evidence="2" id="KW-1185">Reference proteome</keyword>
<protein>
    <submittedName>
        <fullName evidence="1">Uncharacterized protein</fullName>
    </submittedName>
</protein>
<dbReference type="EMBL" id="DAKRPA010000086">
    <property type="protein sequence ID" value="DAZ99276.1"/>
    <property type="molecule type" value="Genomic_DNA"/>
</dbReference>
<name>A0AAV2Z1D0_9STRA</name>
<evidence type="ECO:0000313" key="1">
    <source>
        <dbReference type="EMBL" id="DAZ99276.1"/>
    </source>
</evidence>
<evidence type="ECO:0000313" key="2">
    <source>
        <dbReference type="Proteomes" id="UP001146120"/>
    </source>
</evidence>
<organism evidence="1 2">
    <name type="scientific">Lagenidium giganteum</name>
    <dbReference type="NCBI Taxonomy" id="4803"/>
    <lineage>
        <taxon>Eukaryota</taxon>
        <taxon>Sar</taxon>
        <taxon>Stramenopiles</taxon>
        <taxon>Oomycota</taxon>
        <taxon>Peronosporomycetes</taxon>
        <taxon>Pythiales</taxon>
        <taxon>Pythiaceae</taxon>
    </lineage>
</organism>
<reference evidence="1" key="1">
    <citation type="submission" date="2022-11" db="EMBL/GenBank/DDBJ databases">
        <authorList>
            <person name="Morgan W.R."/>
            <person name="Tartar A."/>
        </authorList>
    </citation>
    <scope>NUCLEOTIDE SEQUENCE</scope>
    <source>
        <strain evidence="1">ARSEF 373</strain>
    </source>
</reference>
<comment type="caution">
    <text evidence="1">The sequence shown here is derived from an EMBL/GenBank/DDBJ whole genome shotgun (WGS) entry which is preliminary data.</text>
</comment>
<dbReference type="Proteomes" id="UP001146120">
    <property type="component" value="Unassembled WGS sequence"/>
</dbReference>
<reference evidence="1" key="2">
    <citation type="journal article" date="2023" name="Microbiol Resour">
        <title>Decontamination and Annotation of the Draft Genome Sequence of the Oomycete Lagenidium giganteum ARSEF 373.</title>
        <authorList>
            <person name="Morgan W.R."/>
            <person name="Tartar A."/>
        </authorList>
    </citation>
    <scope>NUCLEOTIDE SEQUENCE</scope>
    <source>
        <strain evidence="1">ARSEF 373</strain>
    </source>
</reference>
<accession>A0AAV2Z1D0</accession>
<dbReference type="AlphaFoldDB" id="A0AAV2Z1D0"/>